<gene>
    <name evidence="1" type="ORF">QBE54_09610</name>
</gene>
<keyword evidence="2" id="KW-1185">Reference proteome</keyword>
<dbReference type="Pfam" id="PF02943">
    <property type="entry name" value="FeThRed_B"/>
    <property type="match status" value="1"/>
</dbReference>
<dbReference type="InterPro" id="IPR036644">
    <property type="entry name" value="FTR_bsu_sf"/>
</dbReference>
<dbReference type="Gene3D" id="3.90.460.10">
    <property type="entry name" value="Ferredoxin thioredoxin reductase catalytic beta subunit"/>
    <property type="match status" value="1"/>
</dbReference>
<evidence type="ECO:0000313" key="2">
    <source>
        <dbReference type="Proteomes" id="UP001461341"/>
    </source>
</evidence>
<dbReference type="SUPFAM" id="SSF57662">
    <property type="entry name" value="Ferredoxin thioredoxin reductase (FTR), catalytic beta chain"/>
    <property type="match status" value="1"/>
</dbReference>
<evidence type="ECO:0000313" key="1">
    <source>
        <dbReference type="EMBL" id="WZL75829.1"/>
    </source>
</evidence>
<accession>A0ABZ2YDE9</accession>
<sequence length="133" mass="15322">MSSNEKLFCPVCQVSFLYKEEKQPGKKIVCPVCGAVLELVEENGTIKAQRPSDLSPEEEITQRIENFARLRGYHFNEMKKPLIEGLLKKYERFGDFYCPCKIDNIPENVCPCLETRQGSVEKNGRCHCGLFWK</sequence>
<dbReference type="InterPro" id="IPR004209">
    <property type="entry name" value="FTR_bsu"/>
</dbReference>
<organism evidence="1 2">
    <name type="scientific">Thermatribacter velox</name>
    <dbReference type="NCBI Taxonomy" id="3039681"/>
    <lineage>
        <taxon>Bacteria</taxon>
        <taxon>Pseudomonadati</taxon>
        <taxon>Atribacterota</taxon>
        <taxon>Atribacteria</taxon>
        <taxon>Atribacterales</taxon>
        <taxon>Thermatribacteraceae</taxon>
        <taxon>Thermatribacter</taxon>
    </lineage>
</organism>
<proteinExistence type="predicted"/>
<dbReference type="RefSeq" id="WP_369017978.1">
    <property type="nucleotide sequence ID" value="NZ_CP121689.1"/>
</dbReference>
<dbReference type="Proteomes" id="UP001461341">
    <property type="component" value="Chromosome"/>
</dbReference>
<name>A0ABZ2YDE9_9BACT</name>
<protein>
    <submittedName>
        <fullName evidence="1">Ferredoxin-thioredoxin reductase catalytic domain-containing protein</fullName>
    </submittedName>
</protein>
<dbReference type="EMBL" id="CP121689">
    <property type="protein sequence ID" value="WZL75829.1"/>
    <property type="molecule type" value="Genomic_DNA"/>
</dbReference>
<reference evidence="1 2" key="1">
    <citation type="submission" date="2023-03" db="EMBL/GenBank/DDBJ databases">
        <title>Novel Species.</title>
        <authorList>
            <person name="Ma S."/>
        </authorList>
    </citation>
    <scope>NUCLEOTIDE SEQUENCE [LARGE SCALE GENOMIC DNA]</scope>
    <source>
        <strain evidence="1 2">B11</strain>
    </source>
</reference>